<dbReference type="InterPro" id="IPR020456">
    <property type="entry name" value="Acylphosphatase"/>
</dbReference>
<dbReference type="EC" id="3.6.1.7" evidence="2 5"/>
<reference evidence="8" key="1">
    <citation type="submission" date="2020-03" db="EMBL/GenBank/DDBJ databases">
        <title>Solimonas marina sp. nov., isolated from deep seawater of the Pacific Ocean.</title>
        <authorList>
            <person name="Liu X."/>
            <person name="Lai Q."/>
            <person name="Sun F."/>
            <person name="Gai Y."/>
            <person name="Li G."/>
            <person name="Shao Z."/>
        </authorList>
    </citation>
    <scope>NUCLEOTIDE SEQUENCE</scope>
    <source>
        <strain evidence="8">C16B3</strain>
    </source>
</reference>
<dbReference type="InterPro" id="IPR017968">
    <property type="entry name" value="Acylphosphatase_CS"/>
</dbReference>
<evidence type="ECO:0000259" key="7">
    <source>
        <dbReference type="PROSITE" id="PS51160"/>
    </source>
</evidence>
<dbReference type="PROSITE" id="PS51160">
    <property type="entry name" value="ACYLPHOSPHATASE_3"/>
    <property type="match status" value="1"/>
</dbReference>
<feature type="domain" description="Acylphosphatase-like" evidence="7">
    <location>
        <begin position="4"/>
        <end position="90"/>
    </location>
</feature>
<dbReference type="InterPro" id="IPR036046">
    <property type="entry name" value="Acylphosphatase-like_dom_sf"/>
</dbReference>
<organism evidence="8 9">
    <name type="scientific">Solimonas marina</name>
    <dbReference type="NCBI Taxonomy" id="2714601"/>
    <lineage>
        <taxon>Bacteria</taxon>
        <taxon>Pseudomonadati</taxon>
        <taxon>Pseudomonadota</taxon>
        <taxon>Gammaproteobacteria</taxon>
        <taxon>Nevskiales</taxon>
        <taxon>Nevskiaceae</taxon>
        <taxon>Solimonas</taxon>
    </lineage>
</organism>
<feature type="active site" evidence="5">
    <location>
        <position position="37"/>
    </location>
</feature>
<evidence type="ECO:0000256" key="5">
    <source>
        <dbReference type="PROSITE-ProRule" id="PRU00520"/>
    </source>
</evidence>
<dbReference type="GO" id="GO:0003998">
    <property type="term" value="F:acylphosphatase activity"/>
    <property type="evidence" value="ECO:0007669"/>
    <property type="project" value="UniProtKB-EC"/>
</dbReference>
<protein>
    <recommendedName>
        <fullName evidence="3 5">acylphosphatase</fullName>
        <ecNumber evidence="2 5">3.6.1.7</ecNumber>
    </recommendedName>
</protein>
<evidence type="ECO:0000313" key="9">
    <source>
        <dbReference type="Proteomes" id="UP000653472"/>
    </source>
</evidence>
<comment type="caution">
    <text evidence="8">The sequence shown here is derived from an EMBL/GenBank/DDBJ whole genome shotgun (WGS) entry which is preliminary data.</text>
</comment>
<dbReference type="Gene3D" id="3.30.70.100">
    <property type="match status" value="1"/>
</dbReference>
<keyword evidence="5" id="KW-0378">Hydrolase</keyword>
<evidence type="ECO:0000256" key="6">
    <source>
        <dbReference type="RuleBase" id="RU004168"/>
    </source>
</evidence>
<feature type="active site" evidence="5">
    <location>
        <position position="19"/>
    </location>
</feature>
<name>A0A969W9X4_9GAMM</name>
<gene>
    <name evidence="8" type="ORF">G7Y82_07500</name>
</gene>
<evidence type="ECO:0000256" key="2">
    <source>
        <dbReference type="ARBA" id="ARBA00012150"/>
    </source>
</evidence>
<dbReference type="PANTHER" id="PTHR47268">
    <property type="entry name" value="ACYLPHOSPHATASE"/>
    <property type="match status" value="1"/>
</dbReference>
<dbReference type="PROSITE" id="PS00150">
    <property type="entry name" value="ACYLPHOSPHATASE_1"/>
    <property type="match status" value="1"/>
</dbReference>
<dbReference type="Proteomes" id="UP000653472">
    <property type="component" value="Unassembled WGS sequence"/>
</dbReference>
<dbReference type="RefSeq" id="WP_168147583.1">
    <property type="nucleotide sequence ID" value="NZ_JAAVXB010000003.1"/>
</dbReference>
<dbReference type="EMBL" id="JAAVXB010000003">
    <property type="protein sequence ID" value="NKF22158.1"/>
    <property type="molecule type" value="Genomic_DNA"/>
</dbReference>
<evidence type="ECO:0000256" key="4">
    <source>
        <dbReference type="ARBA" id="ARBA00047645"/>
    </source>
</evidence>
<dbReference type="SUPFAM" id="SSF54975">
    <property type="entry name" value="Acylphosphatase/BLUF domain-like"/>
    <property type="match status" value="1"/>
</dbReference>
<dbReference type="InterPro" id="IPR001792">
    <property type="entry name" value="Acylphosphatase-like_dom"/>
</dbReference>
<evidence type="ECO:0000313" key="8">
    <source>
        <dbReference type="EMBL" id="NKF22158.1"/>
    </source>
</evidence>
<comment type="similarity">
    <text evidence="1 6">Belongs to the acylphosphatase family.</text>
</comment>
<dbReference type="PRINTS" id="PR00112">
    <property type="entry name" value="ACYLPHPHTASE"/>
</dbReference>
<evidence type="ECO:0000256" key="3">
    <source>
        <dbReference type="ARBA" id="ARBA00015991"/>
    </source>
</evidence>
<accession>A0A969W9X4</accession>
<dbReference type="PANTHER" id="PTHR47268:SF4">
    <property type="entry name" value="ACYLPHOSPHATASE"/>
    <property type="match status" value="1"/>
</dbReference>
<sequence length="90" mass="10020">MPASYRFRVRGHVQGVYFRQSTRQQALALQLDGWVCNRDDGSVEGLASGAPAALEALRRWLCDGPPAARVETLDWQPDADLPPPGFEVRR</sequence>
<comment type="catalytic activity">
    <reaction evidence="4 5">
        <text>an acyl phosphate + H2O = a carboxylate + phosphate + H(+)</text>
        <dbReference type="Rhea" id="RHEA:14965"/>
        <dbReference type="ChEBI" id="CHEBI:15377"/>
        <dbReference type="ChEBI" id="CHEBI:15378"/>
        <dbReference type="ChEBI" id="CHEBI:29067"/>
        <dbReference type="ChEBI" id="CHEBI:43474"/>
        <dbReference type="ChEBI" id="CHEBI:59918"/>
        <dbReference type="EC" id="3.6.1.7"/>
    </reaction>
</comment>
<proteinExistence type="inferred from homology"/>
<dbReference type="Pfam" id="PF00708">
    <property type="entry name" value="Acylphosphatase"/>
    <property type="match status" value="1"/>
</dbReference>
<dbReference type="AlphaFoldDB" id="A0A969W9X4"/>
<evidence type="ECO:0000256" key="1">
    <source>
        <dbReference type="ARBA" id="ARBA00005614"/>
    </source>
</evidence>
<keyword evidence="9" id="KW-1185">Reference proteome</keyword>